<dbReference type="InterPro" id="IPR026881">
    <property type="entry name" value="WYL_dom"/>
</dbReference>
<sequence>MRASRLLSLLLLLQNRGRMSAPALAAELDVSVRTVYRDINALAAAGVPVYGEHGPLGGYQLLDGYRTRLTGLTPAEAEALFLSGMPQPAAELGLGANLAAAELKLTAALPVSYREASGRIRERFHLDARGWFREPDDVPHLLTVADAVWRERRVRIRYRRWEPTRETVTRTLDPLGLVLKAGTWYLVAARGGKPRTYRVATIRSIEILDDEAIRPPGFDLAAHWASGVAEYESRVSRTHARVSLSPRGFADLTDLLPTVPKRAGDDAAPPDADGWREVTLPMESTGHAVGQLLRFGRDARVLGPPELVEAMAAEVAAVADFYR</sequence>
<feature type="signal peptide" evidence="3">
    <location>
        <begin position="1"/>
        <end position="25"/>
    </location>
</feature>
<dbReference type="InterPro" id="IPR051534">
    <property type="entry name" value="CBASS_pafABC_assoc_protein"/>
</dbReference>
<dbReference type="Pfam" id="PF08279">
    <property type="entry name" value="HTH_11"/>
    <property type="match status" value="1"/>
</dbReference>
<dbReference type="AlphaFoldDB" id="A0A841FSK1"/>
<dbReference type="Gene3D" id="1.10.10.10">
    <property type="entry name" value="Winged helix-like DNA-binding domain superfamily/Winged helix DNA-binding domain"/>
    <property type="match status" value="1"/>
</dbReference>
<dbReference type="PIRSF" id="PIRSF016838">
    <property type="entry name" value="PafC"/>
    <property type="match status" value="1"/>
</dbReference>
<gene>
    <name evidence="5" type="ORF">HNR73_006905</name>
</gene>
<organism evidence="5 6">
    <name type="scientific">Phytomonospora endophytica</name>
    <dbReference type="NCBI Taxonomy" id="714109"/>
    <lineage>
        <taxon>Bacteria</taxon>
        <taxon>Bacillati</taxon>
        <taxon>Actinomycetota</taxon>
        <taxon>Actinomycetes</taxon>
        <taxon>Micromonosporales</taxon>
        <taxon>Micromonosporaceae</taxon>
        <taxon>Phytomonospora</taxon>
    </lineage>
</organism>
<keyword evidence="1" id="KW-0805">Transcription regulation</keyword>
<dbReference type="InterPro" id="IPR057727">
    <property type="entry name" value="WCX_dom"/>
</dbReference>
<dbReference type="Pfam" id="PF13280">
    <property type="entry name" value="WYL"/>
    <property type="match status" value="1"/>
</dbReference>
<dbReference type="SUPFAM" id="SSF46785">
    <property type="entry name" value="Winged helix' DNA-binding domain"/>
    <property type="match status" value="1"/>
</dbReference>
<evidence type="ECO:0000256" key="2">
    <source>
        <dbReference type="ARBA" id="ARBA00023163"/>
    </source>
</evidence>
<evidence type="ECO:0000256" key="3">
    <source>
        <dbReference type="SAM" id="SignalP"/>
    </source>
</evidence>
<keyword evidence="2" id="KW-0804">Transcription</keyword>
<dbReference type="InterPro" id="IPR001034">
    <property type="entry name" value="DeoR_HTH"/>
</dbReference>
<dbReference type="GO" id="GO:0003700">
    <property type="term" value="F:DNA-binding transcription factor activity"/>
    <property type="evidence" value="ECO:0007669"/>
    <property type="project" value="InterPro"/>
</dbReference>
<keyword evidence="6" id="KW-1185">Reference proteome</keyword>
<dbReference type="InterPro" id="IPR036390">
    <property type="entry name" value="WH_DNA-bd_sf"/>
</dbReference>
<dbReference type="Proteomes" id="UP000548476">
    <property type="component" value="Unassembled WGS sequence"/>
</dbReference>
<dbReference type="Pfam" id="PF25583">
    <property type="entry name" value="WCX"/>
    <property type="match status" value="1"/>
</dbReference>
<keyword evidence="5" id="KW-0238">DNA-binding</keyword>
<dbReference type="InterPro" id="IPR028349">
    <property type="entry name" value="PafC-like"/>
</dbReference>
<feature type="domain" description="HTH deoR-type" evidence="4">
    <location>
        <begin position="2"/>
        <end position="75"/>
    </location>
</feature>
<feature type="chain" id="PRO_5038688663" evidence="3">
    <location>
        <begin position="26"/>
        <end position="323"/>
    </location>
</feature>
<dbReference type="InterPro" id="IPR013196">
    <property type="entry name" value="HTH_11"/>
</dbReference>
<evidence type="ECO:0000313" key="6">
    <source>
        <dbReference type="Proteomes" id="UP000548476"/>
    </source>
</evidence>
<dbReference type="RefSeq" id="WP_184792002.1">
    <property type="nucleotide sequence ID" value="NZ_BONT01000074.1"/>
</dbReference>
<keyword evidence="3" id="KW-0732">Signal</keyword>
<dbReference type="PANTHER" id="PTHR34580">
    <property type="match status" value="1"/>
</dbReference>
<name>A0A841FSK1_9ACTN</name>
<proteinExistence type="predicted"/>
<dbReference type="EMBL" id="JACHGT010000019">
    <property type="protein sequence ID" value="MBB6039016.1"/>
    <property type="molecule type" value="Genomic_DNA"/>
</dbReference>
<evidence type="ECO:0000256" key="1">
    <source>
        <dbReference type="ARBA" id="ARBA00023015"/>
    </source>
</evidence>
<dbReference type="PANTHER" id="PTHR34580:SF1">
    <property type="entry name" value="PROTEIN PAFC"/>
    <property type="match status" value="1"/>
</dbReference>
<dbReference type="PROSITE" id="PS52050">
    <property type="entry name" value="WYL"/>
    <property type="match status" value="1"/>
</dbReference>
<protein>
    <submittedName>
        <fullName evidence="5">Putative DNA-binding transcriptional regulator YafY</fullName>
    </submittedName>
</protein>
<dbReference type="PROSITE" id="PS51000">
    <property type="entry name" value="HTH_DEOR_2"/>
    <property type="match status" value="1"/>
</dbReference>
<dbReference type="InterPro" id="IPR036388">
    <property type="entry name" value="WH-like_DNA-bd_sf"/>
</dbReference>
<accession>A0A841FSK1</accession>
<reference evidence="5 6" key="1">
    <citation type="submission" date="2020-08" db="EMBL/GenBank/DDBJ databases">
        <title>Genomic Encyclopedia of Type Strains, Phase IV (KMG-IV): sequencing the most valuable type-strain genomes for metagenomic binning, comparative biology and taxonomic classification.</title>
        <authorList>
            <person name="Goeker M."/>
        </authorList>
    </citation>
    <scope>NUCLEOTIDE SEQUENCE [LARGE SCALE GENOMIC DNA]</scope>
    <source>
        <strain evidence="5 6">YIM 65646</strain>
    </source>
</reference>
<comment type="caution">
    <text evidence="5">The sequence shown here is derived from an EMBL/GenBank/DDBJ whole genome shotgun (WGS) entry which is preliminary data.</text>
</comment>
<evidence type="ECO:0000259" key="4">
    <source>
        <dbReference type="PROSITE" id="PS51000"/>
    </source>
</evidence>
<dbReference type="GO" id="GO:0003677">
    <property type="term" value="F:DNA binding"/>
    <property type="evidence" value="ECO:0007669"/>
    <property type="project" value="UniProtKB-KW"/>
</dbReference>
<evidence type="ECO:0000313" key="5">
    <source>
        <dbReference type="EMBL" id="MBB6039016.1"/>
    </source>
</evidence>